<dbReference type="GO" id="GO:0070181">
    <property type="term" value="F:small ribosomal subunit rRNA binding"/>
    <property type="evidence" value="ECO:0007669"/>
    <property type="project" value="EnsemblFungi"/>
</dbReference>
<dbReference type="GO" id="GO:0008270">
    <property type="term" value="F:zinc ion binding"/>
    <property type="evidence" value="ECO:0007669"/>
    <property type="project" value="UniProtKB-KW"/>
</dbReference>
<sequence>EDCLICANKIRYAALTPCNHTTCHTCTFRQRALYDKKQCLICRSENEKVVFTEQLEKNYGDFVAKDFVDFDSKRSIEFTQNYVYTDTMDLLSNKCAICHERFDNFKGLGEHVKASHGKFHCVICSKFKKAFVSELSLYTHKGLQKHQSEGDERGFTGHPECKHCHGKRFYSIDELNIHIREKHERCFICDQYNPKTADYFKNYDTLYNHFKRDHYVCSMPLCVEKRFVVFREDLDLTAHMLKEHGGLGTAGSSRVVIGSNSRHFQSQLSTFQESNTRRFLERNDESEDHNSIETKRKRFEERAKHYLNYDTAKFKEFTSLNSGFRAKKFNARELFEFYGKLFEGQTEQELRLLFSEFIEFFPENSDLHKDLSPVVKELSLKADNEQFPMLGKGSTPAAATWLRNGNKAKSQADKFPALSKPKKASSVPSTPPIRYTTVIKKTPVKKVVVNTSLASSGYVPDYLNNMSKPSTPVLGSRSRPLAGSRNGSSSSLEASKFPVLEKKSTKKVIPRVKQYDIADPDQWGRVPEPPTVPVDTGIEITDKRQQKLKKK</sequence>
<organism evidence="15 16">
    <name type="scientific">Suhomyces tanzawaensis NRRL Y-17324</name>
    <dbReference type="NCBI Taxonomy" id="984487"/>
    <lineage>
        <taxon>Eukaryota</taxon>
        <taxon>Fungi</taxon>
        <taxon>Dikarya</taxon>
        <taxon>Ascomycota</taxon>
        <taxon>Saccharomycotina</taxon>
        <taxon>Pichiomycetes</taxon>
        <taxon>Debaryomycetaceae</taxon>
        <taxon>Suhomyces</taxon>
    </lineage>
</organism>
<dbReference type="InterPro" id="IPR056437">
    <property type="entry name" value="Znf-C2H2_ZNF598/HEL2"/>
</dbReference>
<dbReference type="SUPFAM" id="SSF57850">
    <property type="entry name" value="RING/U-box"/>
    <property type="match status" value="1"/>
</dbReference>
<evidence type="ECO:0000256" key="10">
    <source>
        <dbReference type="ARBA" id="ARBA00022833"/>
    </source>
</evidence>
<keyword evidence="7" id="KW-0808">Transferase</keyword>
<dbReference type="GO" id="GO:0070651">
    <property type="term" value="P:nonfunctional rRNA decay"/>
    <property type="evidence" value="ECO:0007669"/>
    <property type="project" value="EnsemblFungi"/>
</dbReference>
<evidence type="ECO:0000259" key="14">
    <source>
        <dbReference type="PROSITE" id="PS50089"/>
    </source>
</evidence>
<dbReference type="RefSeq" id="XP_020066964.1">
    <property type="nucleotide sequence ID" value="XM_020208881.1"/>
</dbReference>
<evidence type="ECO:0000256" key="11">
    <source>
        <dbReference type="ARBA" id="ARBA00035113"/>
    </source>
</evidence>
<keyword evidence="10" id="KW-0862">Zinc</keyword>
<dbReference type="GO" id="GO:0070966">
    <property type="term" value="P:nuclear-transcribed mRNA catabolic process, no-go decay"/>
    <property type="evidence" value="ECO:0007669"/>
    <property type="project" value="EnsemblFungi"/>
</dbReference>
<dbReference type="GO" id="GO:0061157">
    <property type="term" value="P:mRNA destabilization"/>
    <property type="evidence" value="ECO:0007669"/>
    <property type="project" value="EnsemblFungi"/>
</dbReference>
<feature type="domain" description="RING-type" evidence="14">
    <location>
        <begin position="3"/>
        <end position="43"/>
    </location>
</feature>
<dbReference type="GO" id="GO:0170011">
    <property type="term" value="F:stalled ribosome sensor activity"/>
    <property type="evidence" value="ECO:0007669"/>
    <property type="project" value="EnsemblFungi"/>
</dbReference>
<gene>
    <name evidence="15" type="ORF">CANTADRAFT_41729</name>
</gene>
<evidence type="ECO:0000256" key="13">
    <source>
        <dbReference type="SAM" id="MobiDB-lite"/>
    </source>
</evidence>
<dbReference type="InterPro" id="IPR013083">
    <property type="entry name" value="Znf_RING/FYVE/PHD"/>
</dbReference>
<evidence type="ECO:0000256" key="4">
    <source>
        <dbReference type="ARBA" id="ARBA00012483"/>
    </source>
</evidence>
<dbReference type="Pfam" id="PF23202">
    <property type="entry name" value="PAH_ZNF598"/>
    <property type="match status" value="1"/>
</dbReference>
<comment type="pathway">
    <text evidence="3">Protein modification; protein ubiquitination.</text>
</comment>
<dbReference type="PANTHER" id="PTHR22938">
    <property type="entry name" value="ZINC FINGER PROTEIN 598"/>
    <property type="match status" value="1"/>
</dbReference>
<dbReference type="EMBL" id="KV453909">
    <property type="protein sequence ID" value="ODV81842.1"/>
    <property type="molecule type" value="Genomic_DNA"/>
</dbReference>
<protein>
    <recommendedName>
        <fullName evidence="4">RING-type E3 ubiquitin transferase</fullName>
        <ecNumber evidence="4">2.3.2.27</ecNumber>
    </recommendedName>
</protein>
<dbReference type="STRING" id="984487.A0A1E4SR09"/>
<dbReference type="InterPro" id="IPR044288">
    <property type="entry name" value="ZNF598/HEL2"/>
</dbReference>
<feature type="region of interest" description="Disordered" evidence="13">
    <location>
        <begin position="517"/>
        <end position="551"/>
    </location>
</feature>
<feature type="non-terminal residue" evidence="15">
    <location>
        <position position="1"/>
    </location>
</feature>
<dbReference type="GO" id="GO:0061630">
    <property type="term" value="F:ubiquitin protein ligase activity"/>
    <property type="evidence" value="ECO:0007669"/>
    <property type="project" value="UniProtKB-EC"/>
</dbReference>
<dbReference type="Gene3D" id="3.30.40.10">
    <property type="entry name" value="Zinc/RING finger domain, C3HC4 (zinc finger)"/>
    <property type="match status" value="1"/>
</dbReference>
<evidence type="ECO:0000313" key="16">
    <source>
        <dbReference type="Proteomes" id="UP000094285"/>
    </source>
</evidence>
<evidence type="ECO:0000256" key="1">
    <source>
        <dbReference type="ARBA" id="ARBA00000900"/>
    </source>
</evidence>
<evidence type="ECO:0000256" key="3">
    <source>
        <dbReference type="ARBA" id="ARBA00004906"/>
    </source>
</evidence>
<keyword evidence="5" id="KW-0963">Cytoplasm</keyword>
<comment type="subcellular location">
    <subcellularLocation>
        <location evidence="2">Cytoplasm</location>
    </subcellularLocation>
</comment>
<comment type="similarity">
    <text evidence="11">Belongs to the ZNF598/HEL2 family.</text>
</comment>
<dbReference type="Pfam" id="PF25447">
    <property type="entry name" value="RING_ZNF598"/>
    <property type="match status" value="1"/>
</dbReference>
<evidence type="ECO:0000256" key="2">
    <source>
        <dbReference type="ARBA" id="ARBA00004496"/>
    </source>
</evidence>
<dbReference type="GeneID" id="30983017"/>
<keyword evidence="8" id="KW-0479">Metal-binding</keyword>
<dbReference type="InterPro" id="IPR041888">
    <property type="entry name" value="RING-HC_ZNF598/HEL2"/>
</dbReference>
<dbReference type="GO" id="GO:0070534">
    <property type="term" value="P:protein K63-linked ubiquitination"/>
    <property type="evidence" value="ECO:0007669"/>
    <property type="project" value="EnsemblFungi"/>
</dbReference>
<reference evidence="16" key="1">
    <citation type="submission" date="2016-05" db="EMBL/GenBank/DDBJ databases">
        <title>Comparative genomics of biotechnologically important yeasts.</title>
        <authorList>
            <consortium name="DOE Joint Genome Institute"/>
            <person name="Riley R."/>
            <person name="Haridas S."/>
            <person name="Wolfe K.H."/>
            <person name="Lopes M.R."/>
            <person name="Hittinger C.T."/>
            <person name="Goker M."/>
            <person name="Salamov A."/>
            <person name="Wisecaver J."/>
            <person name="Long T.M."/>
            <person name="Aerts A.L."/>
            <person name="Barry K."/>
            <person name="Choi C."/>
            <person name="Clum A."/>
            <person name="Coughlan A.Y."/>
            <person name="Deshpande S."/>
            <person name="Douglass A.P."/>
            <person name="Hanson S.J."/>
            <person name="Klenk H.-P."/>
            <person name="Labutti K."/>
            <person name="Lapidus A."/>
            <person name="Lindquist E."/>
            <person name="Lipzen A."/>
            <person name="Meier-Kolthoff J.P."/>
            <person name="Ohm R.A."/>
            <person name="Otillar R.P."/>
            <person name="Pangilinan J."/>
            <person name="Peng Y."/>
            <person name="Rokas A."/>
            <person name="Rosa C.A."/>
            <person name="Scheuner C."/>
            <person name="Sibirny A.A."/>
            <person name="Slot J.C."/>
            <person name="Stielow J.B."/>
            <person name="Sun H."/>
            <person name="Kurtzman C.P."/>
            <person name="Blackwell M."/>
            <person name="Grigoriev I.V."/>
            <person name="Jeffries T.W."/>
        </authorList>
    </citation>
    <scope>NUCLEOTIDE SEQUENCE [LARGE SCALE GENOMIC DNA]</scope>
    <source>
        <strain evidence="16">NRRL Y-17324</strain>
    </source>
</reference>
<evidence type="ECO:0000256" key="9">
    <source>
        <dbReference type="ARBA" id="ARBA00022771"/>
    </source>
</evidence>
<feature type="region of interest" description="Disordered" evidence="13">
    <location>
        <begin position="470"/>
        <end position="497"/>
    </location>
</feature>
<dbReference type="Pfam" id="PF23230">
    <property type="entry name" value="zf-C2H2_13"/>
    <property type="match status" value="1"/>
</dbReference>
<evidence type="ECO:0000256" key="5">
    <source>
        <dbReference type="ARBA" id="ARBA00022490"/>
    </source>
</evidence>
<dbReference type="PROSITE" id="PS00028">
    <property type="entry name" value="ZINC_FINGER_C2H2_1"/>
    <property type="match status" value="1"/>
</dbReference>
<dbReference type="GO" id="GO:0043022">
    <property type="term" value="F:ribosome binding"/>
    <property type="evidence" value="ECO:0007669"/>
    <property type="project" value="TreeGrafter"/>
</dbReference>
<evidence type="ECO:0000256" key="6">
    <source>
        <dbReference type="ARBA" id="ARBA00022553"/>
    </source>
</evidence>
<dbReference type="SMART" id="SM00355">
    <property type="entry name" value="ZnF_C2H2"/>
    <property type="match status" value="5"/>
</dbReference>
<evidence type="ECO:0000256" key="12">
    <source>
        <dbReference type="PROSITE-ProRule" id="PRU00175"/>
    </source>
</evidence>
<accession>A0A1E4SR09</accession>
<dbReference type="GO" id="GO:0072344">
    <property type="term" value="P:rescue of stalled ribosome"/>
    <property type="evidence" value="ECO:0007669"/>
    <property type="project" value="EnsemblFungi"/>
</dbReference>
<dbReference type="InterPro" id="IPR013087">
    <property type="entry name" value="Znf_C2H2_type"/>
</dbReference>
<dbReference type="AlphaFoldDB" id="A0A1E4SR09"/>
<evidence type="ECO:0000256" key="8">
    <source>
        <dbReference type="ARBA" id="ARBA00022723"/>
    </source>
</evidence>
<comment type="catalytic activity">
    <reaction evidence="1">
        <text>S-ubiquitinyl-[E2 ubiquitin-conjugating enzyme]-L-cysteine + [acceptor protein]-L-lysine = [E2 ubiquitin-conjugating enzyme]-L-cysteine + N(6)-ubiquitinyl-[acceptor protein]-L-lysine.</text>
        <dbReference type="EC" id="2.3.2.27"/>
    </reaction>
</comment>
<name>A0A1E4SR09_9ASCO</name>
<dbReference type="CDD" id="cd16615">
    <property type="entry name" value="RING-HC_ZNF598"/>
    <property type="match status" value="1"/>
</dbReference>
<dbReference type="GO" id="GO:0022626">
    <property type="term" value="C:cytosolic ribosome"/>
    <property type="evidence" value="ECO:0007669"/>
    <property type="project" value="EnsemblFungi"/>
</dbReference>
<dbReference type="PANTHER" id="PTHR22938:SF0">
    <property type="entry name" value="E3 UBIQUITIN-PROTEIN LIGASE ZNF598"/>
    <property type="match status" value="1"/>
</dbReference>
<keyword evidence="9 12" id="KW-0863">Zinc-finger</keyword>
<dbReference type="GO" id="GO:0036205">
    <property type="term" value="P:histone catabolic process"/>
    <property type="evidence" value="ECO:0007669"/>
    <property type="project" value="EnsemblFungi"/>
</dbReference>
<dbReference type="EC" id="2.3.2.27" evidence="4"/>
<feature type="region of interest" description="Disordered" evidence="13">
    <location>
        <begin position="410"/>
        <end position="429"/>
    </location>
</feature>
<keyword evidence="16" id="KW-1185">Reference proteome</keyword>
<keyword evidence="6" id="KW-0597">Phosphoprotein</keyword>
<proteinExistence type="inferred from homology"/>
<evidence type="ECO:0000256" key="7">
    <source>
        <dbReference type="ARBA" id="ARBA00022679"/>
    </source>
</evidence>
<dbReference type="Proteomes" id="UP000094285">
    <property type="component" value="Unassembled WGS sequence"/>
</dbReference>
<dbReference type="PROSITE" id="PS50089">
    <property type="entry name" value="ZF_RING_2"/>
    <property type="match status" value="1"/>
</dbReference>
<dbReference type="GO" id="GO:1990116">
    <property type="term" value="P:ribosome-associated ubiquitin-dependent protein catabolic process"/>
    <property type="evidence" value="ECO:0007669"/>
    <property type="project" value="EnsemblFungi"/>
</dbReference>
<dbReference type="OrthoDB" id="3838338at2759"/>
<dbReference type="InterPro" id="IPR057634">
    <property type="entry name" value="PAH_ZNF598/HEL2"/>
</dbReference>
<feature type="non-terminal residue" evidence="15">
    <location>
        <position position="551"/>
    </location>
</feature>
<evidence type="ECO:0000313" key="15">
    <source>
        <dbReference type="EMBL" id="ODV81842.1"/>
    </source>
</evidence>
<dbReference type="InterPro" id="IPR001841">
    <property type="entry name" value="Znf_RING"/>
</dbReference>